<evidence type="ECO:0000313" key="3">
    <source>
        <dbReference type="Proteomes" id="UP001620626"/>
    </source>
</evidence>
<evidence type="ECO:0000313" key="2">
    <source>
        <dbReference type="EMBL" id="KAL3119180.1"/>
    </source>
</evidence>
<protein>
    <submittedName>
        <fullName evidence="2">Uncharacterized protein</fullName>
    </submittedName>
</protein>
<reference evidence="2 3" key="1">
    <citation type="submission" date="2024-10" db="EMBL/GenBank/DDBJ databases">
        <authorList>
            <person name="Kim D."/>
        </authorList>
    </citation>
    <scope>NUCLEOTIDE SEQUENCE [LARGE SCALE GENOMIC DNA]</scope>
    <source>
        <strain evidence="2">BH-2024</strain>
    </source>
</reference>
<keyword evidence="3" id="KW-1185">Reference proteome</keyword>
<organism evidence="2 3">
    <name type="scientific">Heterodera trifolii</name>
    <dbReference type="NCBI Taxonomy" id="157864"/>
    <lineage>
        <taxon>Eukaryota</taxon>
        <taxon>Metazoa</taxon>
        <taxon>Ecdysozoa</taxon>
        <taxon>Nematoda</taxon>
        <taxon>Chromadorea</taxon>
        <taxon>Rhabditida</taxon>
        <taxon>Tylenchina</taxon>
        <taxon>Tylenchomorpha</taxon>
        <taxon>Tylenchoidea</taxon>
        <taxon>Heteroderidae</taxon>
        <taxon>Heteroderinae</taxon>
        <taxon>Heterodera</taxon>
    </lineage>
</organism>
<name>A0ABD2LVB1_9BILA</name>
<feature type="signal peptide" evidence="1">
    <location>
        <begin position="1"/>
        <end position="29"/>
    </location>
</feature>
<comment type="caution">
    <text evidence="2">The sequence shown here is derived from an EMBL/GenBank/DDBJ whole genome shotgun (WGS) entry which is preliminary data.</text>
</comment>
<sequence length="82" mass="9245">MKSLTQITPIILPIFVFLLVLSPPPFAIGQDLCQWESGKCVDYGCPYQCLYDTEPECGCTSPKKYEKFFKHDVGRENANPLA</sequence>
<dbReference type="EMBL" id="JBICBT010000256">
    <property type="protein sequence ID" value="KAL3119180.1"/>
    <property type="molecule type" value="Genomic_DNA"/>
</dbReference>
<dbReference type="AlphaFoldDB" id="A0ABD2LVB1"/>
<keyword evidence="1" id="KW-0732">Signal</keyword>
<gene>
    <name evidence="2" type="ORF">niasHT_000848</name>
</gene>
<evidence type="ECO:0000256" key="1">
    <source>
        <dbReference type="SAM" id="SignalP"/>
    </source>
</evidence>
<accession>A0ABD2LVB1</accession>
<feature type="chain" id="PRO_5044771891" evidence="1">
    <location>
        <begin position="30"/>
        <end position="82"/>
    </location>
</feature>
<dbReference type="Proteomes" id="UP001620626">
    <property type="component" value="Unassembled WGS sequence"/>
</dbReference>
<proteinExistence type="predicted"/>